<protein>
    <submittedName>
        <fullName evidence="2">Uncharacterized protein</fullName>
    </submittedName>
</protein>
<proteinExistence type="predicted"/>
<sequence>MQKKFILFIISALLFLAAGGGVFMRTVREVRLEPMTSVNSPSGSKDEQAAPAAVPNSPAAQPQAVRQLDVSAVPETHAAFGFRSLVPADWLAEAVPGIEAVNIYDPAAEGNSRLEQSQIFLRHFRANDFLTLSSVHIYSRTPVTVVGRPAMTYDVEKLRGAADFPQQPAWRNTRHTVTDVRVSNDNPSEFIVIGKRPEVPQEVFNMFLHSMDFKEAGLH</sequence>
<comment type="caution">
    <text evidence="2">The sequence shown here is derived from an EMBL/GenBank/DDBJ whole genome shotgun (WGS) entry which is preliminary data.</text>
</comment>
<organism evidence="2 3">
    <name type="scientific">Candidatus Andersenbacteria bacterium CG10_big_fil_rev_8_21_14_0_10_54_11</name>
    <dbReference type="NCBI Taxonomy" id="1974485"/>
    <lineage>
        <taxon>Bacteria</taxon>
        <taxon>Candidatus Anderseniibacteriota</taxon>
    </lineage>
</organism>
<name>A0A2M6WYN6_9BACT</name>
<gene>
    <name evidence="2" type="ORF">COT71_03570</name>
</gene>
<evidence type="ECO:0000256" key="1">
    <source>
        <dbReference type="SAM" id="MobiDB-lite"/>
    </source>
</evidence>
<dbReference type="Proteomes" id="UP000230731">
    <property type="component" value="Unassembled WGS sequence"/>
</dbReference>
<feature type="compositionally biased region" description="Low complexity" evidence="1">
    <location>
        <begin position="49"/>
        <end position="58"/>
    </location>
</feature>
<feature type="region of interest" description="Disordered" evidence="1">
    <location>
        <begin position="36"/>
        <end position="58"/>
    </location>
</feature>
<dbReference type="EMBL" id="PEZP01000040">
    <property type="protein sequence ID" value="PIT97908.1"/>
    <property type="molecule type" value="Genomic_DNA"/>
</dbReference>
<evidence type="ECO:0000313" key="2">
    <source>
        <dbReference type="EMBL" id="PIT97908.1"/>
    </source>
</evidence>
<reference evidence="3" key="1">
    <citation type="submission" date="2017-09" db="EMBL/GenBank/DDBJ databases">
        <title>Depth-based differentiation of microbial function through sediment-hosted aquifers and enrichment of novel symbionts in the deep terrestrial subsurface.</title>
        <authorList>
            <person name="Probst A.J."/>
            <person name="Ladd B."/>
            <person name="Jarett J.K."/>
            <person name="Geller-Mcgrath D.E."/>
            <person name="Sieber C.M.K."/>
            <person name="Emerson J.B."/>
            <person name="Anantharaman K."/>
            <person name="Thomas B.C."/>
            <person name="Malmstrom R."/>
            <person name="Stieglmeier M."/>
            <person name="Klingl A."/>
            <person name="Woyke T."/>
            <person name="Ryan C.M."/>
            <person name="Banfield J.F."/>
        </authorList>
    </citation>
    <scope>NUCLEOTIDE SEQUENCE [LARGE SCALE GENOMIC DNA]</scope>
</reference>
<dbReference type="AlphaFoldDB" id="A0A2M6WYN6"/>
<accession>A0A2M6WYN6</accession>
<evidence type="ECO:0000313" key="3">
    <source>
        <dbReference type="Proteomes" id="UP000230731"/>
    </source>
</evidence>